<evidence type="ECO:0000256" key="4">
    <source>
        <dbReference type="PROSITE-ProRule" id="PRU00339"/>
    </source>
</evidence>
<evidence type="ECO:0000256" key="2">
    <source>
        <dbReference type="ARBA" id="ARBA00023136"/>
    </source>
</evidence>
<dbReference type="SUPFAM" id="SSF48452">
    <property type="entry name" value="TPR-like"/>
    <property type="match status" value="1"/>
</dbReference>
<evidence type="ECO:0000256" key="6">
    <source>
        <dbReference type="SAM" id="MobiDB-lite"/>
    </source>
</evidence>
<dbReference type="SUPFAM" id="SSF103088">
    <property type="entry name" value="OmpA-like"/>
    <property type="match status" value="1"/>
</dbReference>
<dbReference type="InterPro" id="IPR036737">
    <property type="entry name" value="OmpA-like_sf"/>
</dbReference>
<evidence type="ECO:0000256" key="7">
    <source>
        <dbReference type="SAM" id="SignalP"/>
    </source>
</evidence>
<dbReference type="OrthoDB" id="9809364at2"/>
<dbReference type="Pfam" id="PF00691">
    <property type="entry name" value="OmpA"/>
    <property type="match status" value="1"/>
</dbReference>
<dbReference type="InterPro" id="IPR011659">
    <property type="entry name" value="WD40"/>
</dbReference>
<keyword evidence="2 5" id="KW-0472">Membrane</keyword>
<feature type="region of interest" description="Disordered" evidence="6">
    <location>
        <begin position="596"/>
        <end position="630"/>
    </location>
</feature>
<dbReference type="InterPro" id="IPR006665">
    <property type="entry name" value="OmpA-like"/>
</dbReference>
<dbReference type="Pfam" id="PF07676">
    <property type="entry name" value="PD40"/>
    <property type="match status" value="3"/>
</dbReference>
<dbReference type="CDD" id="cd07185">
    <property type="entry name" value="OmpA_C-like"/>
    <property type="match status" value="1"/>
</dbReference>
<name>A0A4U5TUI3_9FLAO</name>
<dbReference type="AlphaFoldDB" id="A0A4U5TUI3"/>
<dbReference type="GO" id="GO:0009279">
    <property type="term" value="C:cell outer membrane"/>
    <property type="evidence" value="ECO:0007669"/>
    <property type="project" value="UniProtKB-SubCell"/>
</dbReference>
<keyword evidence="10" id="KW-1185">Reference proteome</keyword>
<gene>
    <name evidence="9" type="ORF">FCN74_00600</name>
</gene>
<accession>A0A4U5TUI3</accession>
<dbReference type="PROSITE" id="PS51123">
    <property type="entry name" value="OMPA_2"/>
    <property type="match status" value="1"/>
</dbReference>
<evidence type="ECO:0000313" key="9">
    <source>
        <dbReference type="EMBL" id="TKS56958.1"/>
    </source>
</evidence>
<evidence type="ECO:0000256" key="5">
    <source>
        <dbReference type="PROSITE-ProRule" id="PRU00473"/>
    </source>
</evidence>
<feature type="chain" id="PRO_5020924022" description="OmpA-like domain-containing protein" evidence="7">
    <location>
        <begin position="23"/>
        <end position="630"/>
    </location>
</feature>
<comment type="subcellular location">
    <subcellularLocation>
        <location evidence="1">Cell outer membrane</location>
    </subcellularLocation>
</comment>
<dbReference type="InterPro" id="IPR011042">
    <property type="entry name" value="6-blade_b-propeller_TolB-like"/>
</dbReference>
<dbReference type="PROSITE" id="PS50005">
    <property type="entry name" value="TPR"/>
    <property type="match status" value="1"/>
</dbReference>
<evidence type="ECO:0000313" key="10">
    <source>
        <dbReference type="Proteomes" id="UP000306552"/>
    </source>
</evidence>
<dbReference type="PANTHER" id="PTHR30329:SF21">
    <property type="entry name" value="LIPOPROTEIN YIAD-RELATED"/>
    <property type="match status" value="1"/>
</dbReference>
<sequence length="630" mass="71314">MNMKNIIQTIFILLLTIQIVSAQNDDTKKADKHFNRLEFVDAIKDYEKLISKGKANAYVYKQLAVANYNISNTTESARYFKQYLKNTDDASAEDYFRYAQILLSNENYDEAKSAFKDFASKAPNDSRAKAFKSNPNFVQDLSGKEPNYNAQPMNLNSEYSDFGAYEYDTYLYFVTARNKSRRTYGWNDQPTTDIYKAENVAGTFKNEKMLKGDINSKFNEGTIVFSNDGKTAYFTRNDYVDGDYNKSEEGISKLKIYQAQKVGEEWKDIKALPFTSSEYSVSHPALSTDDSTLYFSSDMDGGYGQSDLYKVSINDDGSFGEPQNLGAMINTEGRESFPFIDSDGKLFFSSDGHLGLGGLDVFYTKNKDGSYVEPENLGAPINSSKDDFAFTYFNQVDRGYVSSNRGENPLNDNIYQVQLLKPLDETNFIVSVTNADTDEPLSNVDVNIYDDEDNQIASLKTNPKGEAKEIVISNLEYDIQANLDEYESVSKTVSAKGDAMEINLKLKPIKKIIEDREITFSNVLFDFDKATIRPEAAFELDKIVATLKKYPDLIIKIESHTDRRGPEIYNQNLSEARAQNTMKYLIEKGIDESRLSAEGKGESEPLNDCADGCTEEEHEQNRRSKFIIVE</sequence>
<dbReference type="InterPro" id="IPR011990">
    <property type="entry name" value="TPR-like_helical_dom_sf"/>
</dbReference>
<dbReference type="InterPro" id="IPR050330">
    <property type="entry name" value="Bact_OuterMem_StrucFunc"/>
</dbReference>
<organism evidence="9 10">
    <name type="scientific">Mesohalobacter halotolerans</name>
    <dbReference type="NCBI Taxonomy" id="1883405"/>
    <lineage>
        <taxon>Bacteria</taxon>
        <taxon>Pseudomonadati</taxon>
        <taxon>Bacteroidota</taxon>
        <taxon>Flavobacteriia</taxon>
        <taxon>Flavobacteriales</taxon>
        <taxon>Flavobacteriaceae</taxon>
        <taxon>Mesohalobacter</taxon>
    </lineage>
</organism>
<evidence type="ECO:0000256" key="3">
    <source>
        <dbReference type="ARBA" id="ARBA00023237"/>
    </source>
</evidence>
<dbReference type="InterPro" id="IPR006664">
    <property type="entry name" value="OMP_bac"/>
</dbReference>
<evidence type="ECO:0000256" key="1">
    <source>
        <dbReference type="ARBA" id="ARBA00004442"/>
    </source>
</evidence>
<keyword evidence="3" id="KW-0998">Cell outer membrane</keyword>
<keyword evidence="7" id="KW-0732">Signal</keyword>
<keyword evidence="4" id="KW-0802">TPR repeat</keyword>
<dbReference type="Gene3D" id="2.60.40.1120">
    <property type="entry name" value="Carboxypeptidase-like, regulatory domain"/>
    <property type="match status" value="1"/>
</dbReference>
<dbReference type="SUPFAM" id="SSF82171">
    <property type="entry name" value="DPP6 N-terminal domain-like"/>
    <property type="match status" value="1"/>
</dbReference>
<dbReference type="Gene3D" id="2.120.10.30">
    <property type="entry name" value="TolB, C-terminal domain"/>
    <property type="match status" value="1"/>
</dbReference>
<dbReference type="Gene3D" id="1.25.40.10">
    <property type="entry name" value="Tetratricopeptide repeat domain"/>
    <property type="match status" value="1"/>
</dbReference>
<dbReference type="InterPro" id="IPR019734">
    <property type="entry name" value="TPR_rpt"/>
</dbReference>
<dbReference type="Gene3D" id="3.30.1330.60">
    <property type="entry name" value="OmpA-like domain"/>
    <property type="match status" value="1"/>
</dbReference>
<protein>
    <recommendedName>
        <fullName evidence="8">OmpA-like domain-containing protein</fullName>
    </recommendedName>
</protein>
<feature type="domain" description="OmpA-like" evidence="8">
    <location>
        <begin position="514"/>
        <end position="630"/>
    </location>
</feature>
<feature type="repeat" description="TPR" evidence="4">
    <location>
        <begin position="92"/>
        <end position="125"/>
    </location>
</feature>
<dbReference type="PANTHER" id="PTHR30329">
    <property type="entry name" value="STATOR ELEMENT OF FLAGELLAR MOTOR COMPLEX"/>
    <property type="match status" value="1"/>
</dbReference>
<comment type="caution">
    <text evidence="9">The sequence shown here is derived from an EMBL/GenBank/DDBJ whole genome shotgun (WGS) entry which is preliminary data.</text>
</comment>
<dbReference type="EMBL" id="SWMU01000001">
    <property type="protein sequence ID" value="TKS56958.1"/>
    <property type="molecule type" value="Genomic_DNA"/>
</dbReference>
<evidence type="ECO:0000259" key="8">
    <source>
        <dbReference type="PROSITE" id="PS51123"/>
    </source>
</evidence>
<reference evidence="9 10" key="1">
    <citation type="submission" date="2019-04" db="EMBL/GenBank/DDBJ databases">
        <title>Psychroflexus halotolerans sp. nov., isolated from a marine solar saltern.</title>
        <authorList>
            <person name="Feng X."/>
        </authorList>
    </citation>
    <scope>NUCLEOTIDE SEQUENCE [LARGE SCALE GENOMIC DNA]</scope>
    <source>
        <strain evidence="9 10">WDS2C27</strain>
    </source>
</reference>
<dbReference type="Proteomes" id="UP000306552">
    <property type="component" value="Unassembled WGS sequence"/>
</dbReference>
<dbReference type="PRINTS" id="PR01021">
    <property type="entry name" value="OMPADOMAIN"/>
</dbReference>
<proteinExistence type="predicted"/>
<feature type="signal peptide" evidence="7">
    <location>
        <begin position="1"/>
        <end position="22"/>
    </location>
</feature>